<dbReference type="EMBL" id="JBJJXI010000019">
    <property type="protein sequence ID" value="KAL3406485.1"/>
    <property type="molecule type" value="Genomic_DNA"/>
</dbReference>
<evidence type="ECO:0000256" key="2">
    <source>
        <dbReference type="ARBA" id="ARBA00023043"/>
    </source>
</evidence>
<dbReference type="Proteomes" id="UP001627154">
    <property type="component" value="Unassembled WGS sequence"/>
</dbReference>
<organism evidence="4 5">
    <name type="scientific">Trichogramma kaykai</name>
    <dbReference type="NCBI Taxonomy" id="54128"/>
    <lineage>
        <taxon>Eukaryota</taxon>
        <taxon>Metazoa</taxon>
        <taxon>Ecdysozoa</taxon>
        <taxon>Arthropoda</taxon>
        <taxon>Hexapoda</taxon>
        <taxon>Insecta</taxon>
        <taxon>Pterygota</taxon>
        <taxon>Neoptera</taxon>
        <taxon>Endopterygota</taxon>
        <taxon>Hymenoptera</taxon>
        <taxon>Apocrita</taxon>
        <taxon>Proctotrupomorpha</taxon>
        <taxon>Chalcidoidea</taxon>
        <taxon>Trichogrammatidae</taxon>
        <taxon>Trichogramma</taxon>
    </lineage>
</organism>
<feature type="repeat" description="ANK" evidence="3">
    <location>
        <begin position="168"/>
        <end position="200"/>
    </location>
</feature>
<dbReference type="PROSITE" id="PS50088">
    <property type="entry name" value="ANK_REPEAT"/>
    <property type="match status" value="1"/>
</dbReference>
<dbReference type="SUPFAM" id="SSF48403">
    <property type="entry name" value="Ankyrin repeat"/>
    <property type="match status" value="1"/>
</dbReference>
<evidence type="ECO:0000256" key="3">
    <source>
        <dbReference type="PROSITE-ProRule" id="PRU00023"/>
    </source>
</evidence>
<dbReference type="PANTHER" id="PTHR24189:SF50">
    <property type="entry name" value="ANKYRIN REPEAT AND SOCS BOX PROTEIN 2"/>
    <property type="match status" value="1"/>
</dbReference>
<keyword evidence="5" id="KW-1185">Reference proteome</keyword>
<dbReference type="Gene3D" id="1.25.40.20">
    <property type="entry name" value="Ankyrin repeat-containing domain"/>
    <property type="match status" value="2"/>
</dbReference>
<protein>
    <recommendedName>
        <fullName evidence="6">Ankyrin repeat protein</fullName>
    </recommendedName>
</protein>
<evidence type="ECO:0000256" key="1">
    <source>
        <dbReference type="ARBA" id="ARBA00022737"/>
    </source>
</evidence>
<dbReference type="Pfam" id="PF12796">
    <property type="entry name" value="Ank_2"/>
    <property type="match status" value="1"/>
</dbReference>
<reference evidence="4 5" key="1">
    <citation type="journal article" date="2024" name="bioRxiv">
        <title>A reference genome for Trichogramma kaykai: A tiny desert-dwelling parasitoid wasp with competing sex-ratio distorters.</title>
        <authorList>
            <person name="Culotta J."/>
            <person name="Lindsey A.R."/>
        </authorList>
    </citation>
    <scope>NUCLEOTIDE SEQUENCE [LARGE SCALE GENOMIC DNA]</scope>
    <source>
        <strain evidence="4 5">KSX58</strain>
    </source>
</reference>
<dbReference type="InterPro" id="IPR036770">
    <property type="entry name" value="Ankyrin_rpt-contain_sf"/>
</dbReference>
<keyword evidence="1" id="KW-0677">Repeat</keyword>
<name>A0ABD2XMD3_9HYME</name>
<evidence type="ECO:0008006" key="6">
    <source>
        <dbReference type="Google" id="ProtNLM"/>
    </source>
</evidence>
<gene>
    <name evidence="4" type="ORF">TKK_001801</name>
</gene>
<proteinExistence type="predicted"/>
<evidence type="ECO:0000313" key="4">
    <source>
        <dbReference type="EMBL" id="KAL3406485.1"/>
    </source>
</evidence>
<comment type="caution">
    <text evidence="4">The sequence shown here is derived from an EMBL/GenBank/DDBJ whole genome shotgun (WGS) entry which is preliminary data.</text>
</comment>
<sequence>MSGRKRKAPRETAAETLKKRRKVLWDELCREWKLSAAQKPDTDAATLRALIGVGVGGTKDEDWLLAESARLGNDAMTRRLLAAGVKVRPFERNTGETAIHIAAARKKSLDLARTLFDHRADETANHKDKHGLTLFHLACKLGRRDAVEKFIDEAGVDPSLGGNKSRSNPGPPLYIAVEHQQVAVVELLLQRGADPDAVDGWGRTALYKLVNAMTDVERWGQGEGILRLLLEHDCDVNVKARDGTTAITVLLMGRCPRQQEILGTLLSAREVDLNSRDKRGNGYLHTVVRPGYRGGPPKTLKTLLERGVDPLAKNDAGKSPLDMAVLDHRRDMVEMILDHEGVDPCRANIQLKNGFGYYHYVLDYEGTQSLLATIELLELRGYAMSPINELELLRFFLGSRYDPTMPLEHVLIYANESRCLSYLEGRVLVYKDLDVCTSYFIPVYTYAMYVTKEAKDFYDRYFPFFPTLSFDEGRDEQDDYDRDRIHDEMDLLSKTRIGNKRVTLLNLCKADPVRAYPLLTNSKYRAVVESEKFEKDFPYVGKIVKGYIAKSLIWRYCRSVGIKYVQRLTRADMPVVCCEKIMNCMKDADLLNVCEAIVSCTDPDWSSMI</sequence>
<keyword evidence="2 3" id="KW-0040">ANK repeat</keyword>
<dbReference type="InterPro" id="IPR002110">
    <property type="entry name" value="Ankyrin_rpt"/>
</dbReference>
<dbReference type="InterPro" id="IPR050745">
    <property type="entry name" value="Multifunctional_regulatory"/>
</dbReference>
<dbReference type="PROSITE" id="PS50297">
    <property type="entry name" value="ANK_REP_REGION"/>
    <property type="match status" value="1"/>
</dbReference>
<dbReference type="AlphaFoldDB" id="A0ABD2XMD3"/>
<dbReference type="PANTHER" id="PTHR24189">
    <property type="entry name" value="MYOTROPHIN"/>
    <property type="match status" value="1"/>
</dbReference>
<evidence type="ECO:0000313" key="5">
    <source>
        <dbReference type="Proteomes" id="UP001627154"/>
    </source>
</evidence>
<accession>A0ABD2XMD3</accession>
<dbReference type="SMART" id="SM00248">
    <property type="entry name" value="ANK"/>
    <property type="match status" value="6"/>
</dbReference>